<dbReference type="Proteomes" id="UP000030687">
    <property type="component" value="Unassembled WGS sequence"/>
</dbReference>
<organism evidence="1 2">
    <name type="scientific">Citrus clementina</name>
    <name type="common">Clementine</name>
    <name type="synonym">Citrus deliciosa x Citrus sinensis</name>
    <dbReference type="NCBI Taxonomy" id="85681"/>
    <lineage>
        <taxon>Eukaryota</taxon>
        <taxon>Viridiplantae</taxon>
        <taxon>Streptophyta</taxon>
        <taxon>Embryophyta</taxon>
        <taxon>Tracheophyta</taxon>
        <taxon>Spermatophyta</taxon>
        <taxon>Magnoliopsida</taxon>
        <taxon>eudicotyledons</taxon>
        <taxon>Gunneridae</taxon>
        <taxon>Pentapetalae</taxon>
        <taxon>rosids</taxon>
        <taxon>malvids</taxon>
        <taxon>Sapindales</taxon>
        <taxon>Rutaceae</taxon>
        <taxon>Aurantioideae</taxon>
        <taxon>Citrus</taxon>
    </lineage>
</organism>
<keyword evidence="2" id="KW-1185">Reference proteome</keyword>
<dbReference type="EMBL" id="KI536661">
    <property type="protein sequence ID" value="ESR54617.1"/>
    <property type="molecule type" value="Genomic_DNA"/>
</dbReference>
<name>V4TMG6_CITCL</name>
<evidence type="ECO:0000313" key="2">
    <source>
        <dbReference type="Proteomes" id="UP000030687"/>
    </source>
</evidence>
<gene>
    <name evidence="1" type="ORF">CICLE_v10023879mg</name>
</gene>
<dbReference type="Gramene" id="ESR54617">
    <property type="protein sequence ID" value="ESR54617"/>
    <property type="gene ID" value="CICLE_v10023879mg"/>
</dbReference>
<sequence length="70" mass="7888">MRHRRNTAPPAVNQPPKLTAVQATHHHNTLPLPTNTPQNLLKISSHSVQKLRKDDDFYLICYLAGCHPAL</sequence>
<dbReference type="InParanoid" id="V4TMG6"/>
<evidence type="ECO:0000313" key="1">
    <source>
        <dbReference type="EMBL" id="ESR54617.1"/>
    </source>
</evidence>
<accession>V4TMG6</accession>
<reference evidence="1 2" key="1">
    <citation type="submission" date="2013-10" db="EMBL/GenBank/DDBJ databases">
        <authorList>
            <consortium name="International Citrus Genome Consortium"/>
            <person name="Jenkins J."/>
            <person name="Schmutz J."/>
            <person name="Prochnik S."/>
            <person name="Rokhsar D."/>
            <person name="Gmitter F."/>
            <person name="Ollitrault P."/>
            <person name="Machado M."/>
            <person name="Talon M."/>
            <person name="Wincker P."/>
            <person name="Jaillon O."/>
            <person name="Morgante M."/>
        </authorList>
    </citation>
    <scope>NUCLEOTIDE SEQUENCE</scope>
    <source>
        <strain evidence="2">cv. Clemenules</strain>
    </source>
</reference>
<proteinExistence type="predicted"/>
<dbReference type="AlphaFoldDB" id="V4TMG6"/>
<dbReference type="KEGG" id="cic:CICLE_v10023879mg"/>
<protein>
    <submittedName>
        <fullName evidence="1">Uncharacterized protein</fullName>
    </submittedName>
</protein>